<organism evidence="2 3">
    <name type="scientific">Jhaorihella thermophila</name>
    <dbReference type="NCBI Taxonomy" id="488547"/>
    <lineage>
        <taxon>Bacteria</taxon>
        <taxon>Pseudomonadati</taxon>
        <taxon>Pseudomonadota</taxon>
        <taxon>Alphaproteobacteria</taxon>
        <taxon>Rhodobacterales</taxon>
        <taxon>Paracoccaceae</taxon>
        <taxon>Jhaorihella</taxon>
    </lineage>
</organism>
<dbReference type="Pfam" id="PF00004">
    <property type="entry name" value="AAA"/>
    <property type="match status" value="1"/>
</dbReference>
<accession>A0A1H5VXR0</accession>
<gene>
    <name evidence="2" type="ORF">SAMN05421751_1071</name>
</gene>
<name>A0A1H5VXR0_9RHOB</name>
<protein>
    <submittedName>
        <fullName evidence="2">ATPase family associated with various cellular activities (AAA)</fullName>
    </submittedName>
</protein>
<keyword evidence="3" id="KW-1185">Reference proteome</keyword>
<dbReference type="GO" id="GO:0051131">
    <property type="term" value="P:chaperone-mediated protein complex assembly"/>
    <property type="evidence" value="ECO:0007669"/>
    <property type="project" value="TreeGrafter"/>
</dbReference>
<proteinExistence type="predicted"/>
<evidence type="ECO:0000313" key="3">
    <source>
        <dbReference type="Proteomes" id="UP000236742"/>
    </source>
</evidence>
<dbReference type="GO" id="GO:0004252">
    <property type="term" value="F:serine-type endopeptidase activity"/>
    <property type="evidence" value="ECO:0007669"/>
    <property type="project" value="InterPro"/>
</dbReference>
<dbReference type="EMBL" id="FNVD01000007">
    <property type="protein sequence ID" value="SEF92065.1"/>
    <property type="molecule type" value="Genomic_DNA"/>
</dbReference>
<dbReference type="GO" id="GO:0016887">
    <property type="term" value="F:ATP hydrolysis activity"/>
    <property type="evidence" value="ECO:0007669"/>
    <property type="project" value="InterPro"/>
</dbReference>
<reference evidence="2 3" key="1">
    <citation type="submission" date="2016-10" db="EMBL/GenBank/DDBJ databases">
        <authorList>
            <person name="de Groot N.N."/>
        </authorList>
    </citation>
    <scope>NUCLEOTIDE SEQUENCE [LARGE SCALE GENOMIC DNA]</scope>
    <source>
        <strain evidence="2 3">DSM 23413</strain>
    </source>
</reference>
<dbReference type="OrthoDB" id="5297432at2"/>
<dbReference type="SUPFAM" id="SSF52540">
    <property type="entry name" value="P-loop containing nucleoside triphosphate hydrolases"/>
    <property type="match status" value="1"/>
</dbReference>
<dbReference type="AlphaFoldDB" id="A0A1H5VXR0"/>
<dbReference type="RefSeq" id="WP_104007902.1">
    <property type="nucleotide sequence ID" value="NZ_FNVD01000007.1"/>
</dbReference>
<feature type="domain" description="ATPase AAA-type core" evidence="1">
    <location>
        <begin position="158"/>
        <end position="296"/>
    </location>
</feature>
<dbReference type="InterPro" id="IPR003959">
    <property type="entry name" value="ATPase_AAA_core"/>
</dbReference>
<dbReference type="GO" id="GO:0004176">
    <property type="term" value="F:ATP-dependent peptidase activity"/>
    <property type="evidence" value="ECO:0007669"/>
    <property type="project" value="InterPro"/>
</dbReference>
<dbReference type="InterPro" id="IPR027417">
    <property type="entry name" value="P-loop_NTPase"/>
</dbReference>
<evidence type="ECO:0000313" key="2">
    <source>
        <dbReference type="EMBL" id="SEF92065.1"/>
    </source>
</evidence>
<dbReference type="PANTHER" id="PTHR43718:SF2">
    <property type="entry name" value="LON PROTEASE HOMOLOG, MITOCHONDRIAL"/>
    <property type="match status" value="1"/>
</dbReference>
<dbReference type="GO" id="GO:0007005">
    <property type="term" value="P:mitochondrion organization"/>
    <property type="evidence" value="ECO:0007669"/>
    <property type="project" value="TreeGrafter"/>
</dbReference>
<dbReference type="GO" id="GO:0003697">
    <property type="term" value="F:single-stranded DNA binding"/>
    <property type="evidence" value="ECO:0007669"/>
    <property type="project" value="TreeGrafter"/>
</dbReference>
<dbReference type="PANTHER" id="PTHR43718">
    <property type="entry name" value="LON PROTEASE"/>
    <property type="match status" value="1"/>
</dbReference>
<evidence type="ECO:0000259" key="1">
    <source>
        <dbReference type="Pfam" id="PF00004"/>
    </source>
</evidence>
<dbReference type="GO" id="GO:0006515">
    <property type="term" value="P:protein quality control for misfolded or incompletely synthesized proteins"/>
    <property type="evidence" value="ECO:0007669"/>
    <property type="project" value="TreeGrafter"/>
</dbReference>
<sequence length="366" mass="41104">MTRSTTTIPFHDLTFVDDIPKLRNVEDRLHRFLRGLRRERQDRDHEAGKISEDDLVNPYSLVEDHDRARIKRRAARYVERVQSSTGMYHLSEETRARLTPLRGGLPVTRIVTEHEADEIAAALHAEMPWMARATEEVWHGLRASARDGLPGVRFAPLVLNGAPGIGKSYWARRLAHHLAVPTVKIEATGEPATFSLVGLQKGWESASPGKLVQTVLSARHARPLVIVDEIEKAGEMHSNKGVRHTLTDALLPLLERMTAAQWECPFFQIKCDMSWVNWVMTANSRKGLPEPLQSRCVVLDLPDLAKDQLRDFALAEGTRRGLPEPAIAALEDLFDGGAIANARLSLRTVCRMLDRVEVLARKPMLN</sequence>
<dbReference type="InterPro" id="IPR027065">
    <property type="entry name" value="Lon_Prtase"/>
</dbReference>
<dbReference type="Proteomes" id="UP000236742">
    <property type="component" value="Unassembled WGS sequence"/>
</dbReference>
<dbReference type="Gene3D" id="3.40.50.300">
    <property type="entry name" value="P-loop containing nucleotide triphosphate hydrolases"/>
    <property type="match status" value="1"/>
</dbReference>
<dbReference type="GO" id="GO:0005524">
    <property type="term" value="F:ATP binding"/>
    <property type="evidence" value="ECO:0007669"/>
    <property type="project" value="InterPro"/>
</dbReference>